<dbReference type="EMBL" id="JACDXX010000001">
    <property type="protein sequence ID" value="MCB5408461.1"/>
    <property type="molecule type" value="Genomic_DNA"/>
</dbReference>
<name>A0ABS8CGF7_9RHOB</name>
<feature type="transmembrane region" description="Helical" evidence="6">
    <location>
        <begin position="113"/>
        <end position="131"/>
    </location>
</feature>
<keyword evidence="5 6" id="KW-0472">Membrane</keyword>
<organism evidence="8 9">
    <name type="scientific">Pseudogemmobacter faecipullorum</name>
    <dbReference type="NCBI Taxonomy" id="2755041"/>
    <lineage>
        <taxon>Bacteria</taxon>
        <taxon>Pseudomonadati</taxon>
        <taxon>Pseudomonadota</taxon>
        <taxon>Alphaproteobacteria</taxon>
        <taxon>Rhodobacterales</taxon>
        <taxon>Paracoccaceae</taxon>
        <taxon>Pseudogemmobacter</taxon>
    </lineage>
</organism>
<feature type="domain" description="EamA" evidence="7">
    <location>
        <begin position="136"/>
        <end position="264"/>
    </location>
</feature>
<feature type="transmembrane region" description="Helical" evidence="6">
    <location>
        <begin position="223"/>
        <end position="244"/>
    </location>
</feature>
<evidence type="ECO:0000256" key="2">
    <source>
        <dbReference type="ARBA" id="ARBA00009853"/>
    </source>
</evidence>
<sequence length="289" mass="30553">MVISGLAMVGVNGVVKAVGTSLPAPQAAFLRYAFGALIFLPLLPQLMRSQYPRRIWVMFALRGLVTVLAVTLWFYAMARLPVAEVSAIGFLNPVIVLILGGLLLGEGVTPGRMMVALVAFLGAMVVLRPGLREISSGHLAQFGAAISFAIAYIIAKRMSDSVPAGVIVAMMTFATAPGLGLLAWPVWQRPELWQLVWLAAGAGFATLGHYAMTRAFAAAPLAVTQPVTFLQILWAALLGMVVFGEAFDPWVILGGAMIIGAISVNIRREASARRVIRRADGAGTGGPVS</sequence>
<dbReference type="Proteomes" id="UP001198571">
    <property type="component" value="Unassembled WGS sequence"/>
</dbReference>
<comment type="similarity">
    <text evidence="2">Belongs to the drug/metabolite transporter (DMT) superfamily. 10 TMS drug/metabolite exporter (DME) (TC 2.A.7.3) family.</text>
</comment>
<feature type="domain" description="EamA" evidence="7">
    <location>
        <begin position="7"/>
        <end position="127"/>
    </location>
</feature>
<dbReference type="PANTHER" id="PTHR22911:SF6">
    <property type="entry name" value="SOLUTE CARRIER FAMILY 35 MEMBER G1"/>
    <property type="match status" value="1"/>
</dbReference>
<feature type="transmembrane region" description="Helical" evidence="6">
    <location>
        <begin position="192"/>
        <end position="211"/>
    </location>
</feature>
<evidence type="ECO:0000256" key="6">
    <source>
        <dbReference type="SAM" id="Phobius"/>
    </source>
</evidence>
<accession>A0ABS8CGF7</accession>
<feature type="transmembrane region" description="Helical" evidence="6">
    <location>
        <begin position="137"/>
        <end position="155"/>
    </location>
</feature>
<evidence type="ECO:0000259" key="7">
    <source>
        <dbReference type="Pfam" id="PF00892"/>
    </source>
</evidence>
<feature type="transmembrane region" description="Helical" evidence="6">
    <location>
        <begin position="27"/>
        <end position="43"/>
    </location>
</feature>
<keyword evidence="9" id="KW-1185">Reference proteome</keyword>
<evidence type="ECO:0000313" key="8">
    <source>
        <dbReference type="EMBL" id="MCB5408461.1"/>
    </source>
</evidence>
<keyword evidence="3 6" id="KW-0812">Transmembrane</keyword>
<dbReference type="Gene3D" id="1.10.3730.20">
    <property type="match status" value="1"/>
</dbReference>
<dbReference type="SUPFAM" id="SSF103481">
    <property type="entry name" value="Multidrug resistance efflux transporter EmrE"/>
    <property type="match status" value="2"/>
</dbReference>
<feature type="transmembrane region" description="Helical" evidence="6">
    <location>
        <begin position="162"/>
        <end position="186"/>
    </location>
</feature>
<keyword evidence="4 6" id="KW-1133">Transmembrane helix</keyword>
<evidence type="ECO:0000256" key="3">
    <source>
        <dbReference type="ARBA" id="ARBA00022692"/>
    </source>
</evidence>
<gene>
    <name evidence="8" type="ORF">H0485_00380</name>
</gene>
<comment type="caution">
    <text evidence="8">The sequence shown here is derived from an EMBL/GenBank/DDBJ whole genome shotgun (WGS) entry which is preliminary data.</text>
</comment>
<dbReference type="InterPro" id="IPR000620">
    <property type="entry name" value="EamA_dom"/>
</dbReference>
<protein>
    <submittedName>
        <fullName evidence="8">DMT family transporter</fullName>
    </submittedName>
</protein>
<dbReference type="InterPro" id="IPR037185">
    <property type="entry name" value="EmrE-like"/>
</dbReference>
<dbReference type="Pfam" id="PF00892">
    <property type="entry name" value="EamA"/>
    <property type="match status" value="2"/>
</dbReference>
<reference evidence="8 9" key="1">
    <citation type="submission" date="2020-07" db="EMBL/GenBank/DDBJ databases">
        <title>Pseudogemmobacter sp. nov., isolated from poultry manure in Taiwan.</title>
        <authorList>
            <person name="Lin S.-Y."/>
            <person name="Tang Y.-S."/>
            <person name="Young C.-C."/>
        </authorList>
    </citation>
    <scope>NUCLEOTIDE SEQUENCE [LARGE SCALE GENOMIC DNA]</scope>
    <source>
        <strain evidence="8 9">CC-YST710</strain>
    </source>
</reference>
<proteinExistence type="inferred from homology"/>
<evidence type="ECO:0000256" key="4">
    <source>
        <dbReference type="ARBA" id="ARBA00022989"/>
    </source>
</evidence>
<evidence type="ECO:0000313" key="9">
    <source>
        <dbReference type="Proteomes" id="UP001198571"/>
    </source>
</evidence>
<comment type="subcellular location">
    <subcellularLocation>
        <location evidence="1">Membrane</location>
        <topology evidence="1">Multi-pass membrane protein</topology>
    </subcellularLocation>
</comment>
<evidence type="ECO:0000256" key="5">
    <source>
        <dbReference type="ARBA" id="ARBA00023136"/>
    </source>
</evidence>
<feature type="transmembrane region" description="Helical" evidence="6">
    <location>
        <begin position="82"/>
        <end position="104"/>
    </location>
</feature>
<evidence type="ECO:0000256" key="1">
    <source>
        <dbReference type="ARBA" id="ARBA00004141"/>
    </source>
</evidence>
<feature type="transmembrane region" description="Helical" evidence="6">
    <location>
        <begin position="55"/>
        <end position="76"/>
    </location>
</feature>
<feature type="transmembrane region" description="Helical" evidence="6">
    <location>
        <begin position="250"/>
        <end position="268"/>
    </location>
</feature>
<dbReference type="PANTHER" id="PTHR22911">
    <property type="entry name" value="ACYL-MALONYL CONDENSING ENZYME-RELATED"/>
    <property type="match status" value="1"/>
</dbReference>